<dbReference type="InterPro" id="IPR018966">
    <property type="entry name" value="VTC_domain"/>
</dbReference>
<dbReference type="AlphaFoldDB" id="A0A9D1EHH3"/>
<evidence type="ECO:0000259" key="1">
    <source>
        <dbReference type="Pfam" id="PF09359"/>
    </source>
</evidence>
<dbReference type="Gene3D" id="3.20.100.30">
    <property type="entry name" value="VTC, catalytic tunnel domain"/>
    <property type="match status" value="1"/>
</dbReference>
<name>A0A9D1EHH3_9FIRM</name>
<dbReference type="GO" id="GO:0006799">
    <property type="term" value="P:polyphosphate biosynthetic process"/>
    <property type="evidence" value="ECO:0007669"/>
    <property type="project" value="UniProtKB-ARBA"/>
</dbReference>
<gene>
    <name evidence="2" type="ORF">IAC96_14395</name>
</gene>
<protein>
    <submittedName>
        <fullName evidence="2">Polyphosphate polymerase domain-containing protein</fullName>
    </submittedName>
</protein>
<evidence type="ECO:0000313" key="3">
    <source>
        <dbReference type="Proteomes" id="UP000824201"/>
    </source>
</evidence>
<evidence type="ECO:0000313" key="2">
    <source>
        <dbReference type="EMBL" id="HIR90131.1"/>
    </source>
</evidence>
<dbReference type="CDD" id="cd07750">
    <property type="entry name" value="PolyPPase_VTC_like"/>
    <property type="match status" value="1"/>
</dbReference>
<accession>A0A9D1EHH3</accession>
<reference evidence="2" key="2">
    <citation type="journal article" date="2021" name="PeerJ">
        <title>Extensive microbial diversity within the chicken gut microbiome revealed by metagenomics and culture.</title>
        <authorList>
            <person name="Gilroy R."/>
            <person name="Ravi A."/>
            <person name="Getino M."/>
            <person name="Pursley I."/>
            <person name="Horton D.L."/>
            <person name="Alikhan N.F."/>
            <person name="Baker D."/>
            <person name="Gharbi K."/>
            <person name="Hall N."/>
            <person name="Watson M."/>
            <person name="Adriaenssens E.M."/>
            <person name="Foster-Nyarko E."/>
            <person name="Jarju S."/>
            <person name="Secka A."/>
            <person name="Antonio M."/>
            <person name="Oren A."/>
            <person name="Chaudhuri R.R."/>
            <person name="La Ragione R."/>
            <person name="Hildebrand F."/>
            <person name="Pallen M.J."/>
        </authorList>
    </citation>
    <scope>NUCLEOTIDE SEQUENCE</scope>
    <source>
        <strain evidence="2">ChiW13-3771</strain>
    </source>
</reference>
<dbReference type="EMBL" id="DVHN01000199">
    <property type="protein sequence ID" value="HIR90131.1"/>
    <property type="molecule type" value="Genomic_DNA"/>
</dbReference>
<dbReference type="Pfam" id="PF09359">
    <property type="entry name" value="VTC"/>
    <property type="match status" value="1"/>
</dbReference>
<organism evidence="2 3">
    <name type="scientific">Candidatus Fimimorpha faecalis</name>
    <dbReference type="NCBI Taxonomy" id="2840824"/>
    <lineage>
        <taxon>Bacteria</taxon>
        <taxon>Bacillati</taxon>
        <taxon>Bacillota</taxon>
        <taxon>Clostridia</taxon>
        <taxon>Eubacteriales</taxon>
        <taxon>Candidatus Fimimorpha</taxon>
    </lineage>
</organism>
<reference evidence="2" key="1">
    <citation type="submission" date="2020-10" db="EMBL/GenBank/DDBJ databases">
        <authorList>
            <person name="Gilroy R."/>
        </authorList>
    </citation>
    <scope>NUCLEOTIDE SEQUENCE</scope>
    <source>
        <strain evidence="2">ChiW13-3771</strain>
    </source>
</reference>
<feature type="domain" description="VTC" evidence="1">
    <location>
        <begin position="3"/>
        <end position="220"/>
    </location>
</feature>
<dbReference type="InterPro" id="IPR042267">
    <property type="entry name" value="VTC_sf"/>
</dbReference>
<dbReference type="Proteomes" id="UP000824201">
    <property type="component" value="Unassembled WGS sequence"/>
</dbReference>
<proteinExistence type="predicted"/>
<sequence length="224" mass="26358">MEFRHEYKYYINYGDYIVLRQRLRAVLQSDPHADENGEYHIRSLYFDNYSDKALREKLDGVNIREKFRIRYYNHDLNVILLEKKSKINGLCNKQSVNITKEQAQKIIHGEIEWMGKSKEHLLVELYAKMCYEQLRPKVIVDYTREPFIFPAGNVRITLDRDIRTGLSDVDALNPDVITIPAGDAKILLEVKYDAFLPTVVRDILQLNDRRANAFSKYASCRMYG</sequence>
<comment type="caution">
    <text evidence="2">The sequence shown here is derived from an EMBL/GenBank/DDBJ whole genome shotgun (WGS) entry which is preliminary data.</text>
</comment>